<protein>
    <submittedName>
        <fullName evidence="1">Uncharacterized protein</fullName>
    </submittedName>
</protein>
<dbReference type="EMBL" id="LAZR01046759">
    <property type="protein sequence ID" value="KKK95783.1"/>
    <property type="molecule type" value="Genomic_DNA"/>
</dbReference>
<feature type="non-terminal residue" evidence="1">
    <location>
        <position position="28"/>
    </location>
</feature>
<accession>A0A0F8ZPL8</accession>
<dbReference type="AlphaFoldDB" id="A0A0F8ZPL8"/>
<organism evidence="1">
    <name type="scientific">marine sediment metagenome</name>
    <dbReference type="NCBI Taxonomy" id="412755"/>
    <lineage>
        <taxon>unclassified sequences</taxon>
        <taxon>metagenomes</taxon>
        <taxon>ecological metagenomes</taxon>
    </lineage>
</organism>
<name>A0A0F8ZPL8_9ZZZZ</name>
<comment type="caution">
    <text evidence="1">The sequence shown here is derived from an EMBL/GenBank/DDBJ whole genome shotgun (WGS) entry which is preliminary data.</text>
</comment>
<proteinExistence type="predicted"/>
<evidence type="ECO:0000313" key="1">
    <source>
        <dbReference type="EMBL" id="KKK95783.1"/>
    </source>
</evidence>
<reference evidence="1" key="1">
    <citation type="journal article" date="2015" name="Nature">
        <title>Complex archaea that bridge the gap between prokaryotes and eukaryotes.</title>
        <authorList>
            <person name="Spang A."/>
            <person name="Saw J.H."/>
            <person name="Jorgensen S.L."/>
            <person name="Zaremba-Niedzwiedzka K."/>
            <person name="Martijn J."/>
            <person name="Lind A.E."/>
            <person name="van Eijk R."/>
            <person name="Schleper C."/>
            <person name="Guy L."/>
            <person name="Ettema T.J."/>
        </authorList>
    </citation>
    <scope>NUCLEOTIDE SEQUENCE</scope>
</reference>
<gene>
    <name evidence="1" type="ORF">LCGC14_2669380</name>
</gene>
<sequence>MKGGGKKLSDRIRMLKKRARGHYRLYYA</sequence>